<feature type="chain" id="PRO_5043122082" evidence="3">
    <location>
        <begin position="19"/>
        <end position="390"/>
    </location>
</feature>
<evidence type="ECO:0000313" key="4">
    <source>
        <dbReference type="EMBL" id="VDN91141.1"/>
    </source>
</evidence>
<dbReference type="InterPro" id="IPR004947">
    <property type="entry name" value="DNase_II"/>
</dbReference>
<dbReference type="PROSITE" id="PS51257">
    <property type="entry name" value="PROKAR_LIPOPROTEIN"/>
    <property type="match status" value="1"/>
</dbReference>
<evidence type="ECO:0000256" key="3">
    <source>
        <dbReference type="SAM" id="SignalP"/>
    </source>
</evidence>
<dbReference type="PANTHER" id="PTHR10858:SF24">
    <property type="entry name" value="CELL DEATH-RELATED NUCLEASE 6"/>
    <property type="match status" value="1"/>
</dbReference>
<reference evidence="6" key="1">
    <citation type="submission" date="2016-04" db="UniProtKB">
        <authorList>
            <consortium name="WormBaseParasite"/>
        </authorList>
    </citation>
    <scope>IDENTIFICATION</scope>
</reference>
<dbReference type="PANTHER" id="PTHR10858">
    <property type="entry name" value="DEOXYRIBONUCLEASE II"/>
    <property type="match status" value="1"/>
</dbReference>
<dbReference type="Proteomes" id="UP000278627">
    <property type="component" value="Unassembled WGS sequence"/>
</dbReference>
<name>A0A0N4TND2_BRUPA</name>
<keyword evidence="2" id="KW-0378">Hydrolase</keyword>
<comment type="similarity">
    <text evidence="1">Belongs to the DNase II family.</text>
</comment>
<proteinExistence type="inferred from homology"/>
<accession>A0A0N4TND2</accession>
<dbReference type="WBParaSite" id="BPAG_0000999301-mRNA-1">
    <property type="protein sequence ID" value="BPAG_0000999301-mRNA-1"/>
    <property type="gene ID" value="BPAG_0000999301"/>
</dbReference>
<dbReference type="EMBL" id="UZAD01013170">
    <property type="protein sequence ID" value="VDN91141.1"/>
    <property type="molecule type" value="Genomic_DNA"/>
</dbReference>
<dbReference type="Pfam" id="PF03265">
    <property type="entry name" value="DNase_II"/>
    <property type="match status" value="1"/>
</dbReference>
<dbReference type="AlphaFoldDB" id="A0A0N4TND2"/>
<organism evidence="6">
    <name type="scientific">Brugia pahangi</name>
    <name type="common">Filarial nematode worm</name>
    <dbReference type="NCBI Taxonomy" id="6280"/>
    <lineage>
        <taxon>Eukaryota</taxon>
        <taxon>Metazoa</taxon>
        <taxon>Ecdysozoa</taxon>
        <taxon>Nematoda</taxon>
        <taxon>Chromadorea</taxon>
        <taxon>Rhabditida</taxon>
        <taxon>Spirurina</taxon>
        <taxon>Spiruromorpha</taxon>
        <taxon>Filarioidea</taxon>
        <taxon>Onchocercidae</taxon>
        <taxon>Brugia</taxon>
    </lineage>
</organism>
<keyword evidence="3" id="KW-0732">Signal</keyword>
<dbReference type="GO" id="GO:0006309">
    <property type="term" value="P:apoptotic DNA fragmentation"/>
    <property type="evidence" value="ECO:0007669"/>
    <property type="project" value="TreeGrafter"/>
</dbReference>
<keyword evidence="5" id="KW-1185">Reference proteome</keyword>
<dbReference type="CDD" id="cd09120">
    <property type="entry name" value="PLDc_DNaseII_1"/>
    <property type="match status" value="1"/>
</dbReference>
<gene>
    <name evidence="4" type="ORF">BPAG_LOCUS9955</name>
</gene>
<evidence type="ECO:0000256" key="1">
    <source>
        <dbReference type="ARBA" id="ARBA00007527"/>
    </source>
</evidence>
<evidence type="ECO:0000256" key="2">
    <source>
        <dbReference type="ARBA" id="ARBA00022801"/>
    </source>
</evidence>
<evidence type="ECO:0000313" key="6">
    <source>
        <dbReference type="WBParaSite" id="BPAG_0000999301-mRNA-1"/>
    </source>
</evidence>
<dbReference type="CDD" id="cd09121">
    <property type="entry name" value="PLDc_DNaseII_2"/>
    <property type="match status" value="1"/>
</dbReference>
<feature type="signal peptide" evidence="3">
    <location>
        <begin position="1"/>
        <end position="18"/>
    </location>
</feature>
<protein>
    <submittedName>
        <fullName evidence="6">Deoxyribonuclease II</fullName>
    </submittedName>
</protein>
<dbReference type="GO" id="GO:0004531">
    <property type="term" value="F:deoxyribonuclease II activity"/>
    <property type="evidence" value="ECO:0007669"/>
    <property type="project" value="InterPro"/>
</dbReference>
<sequence length="390" mass="44849">MLLKLSLSFSLVFQACIGVSFQCRDQKNENVDWFIFYKIGRIKKSSAKFVRNGFAFLYMDAKRQEWSLSAVEIDNPKQAIGHTLQQYYDSISNPEIFSIMYNDEFPYPNNDTSSGTSGHTKGVVVFGKSNGFWLIHSVPKFPRNDTYEYPFTGRHYGQMGLCISMSYSQLHKIGNFYSLRFLEIRMTLSLLQCPIQLYYNHLFIYSQRLPAQMADDIPILVKVVSKEYHRAVPYVSRVVMHSSAGHEFVHFAKTHLYFDLVAPALKSSLKTETWQHETSKNRNLHSWCRKYSSFKVLDVKKVTLPFNITFPNALDHSKFAVAILDLHNVSMPWICIGDINRQESQFLRAGGTMCFASPEVHSVYTAMVPDYWPCVGYGSKTPIFVDNVSL</sequence>
<dbReference type="STRING" id="6280.A0A0N4TND2"/>
<reference evidence="4 5" key="2">
    <citation type="submission" date="2018-11" db="EMBL/GenBank/DDBJ databases">
        <authorList>
            <consortium name="Pathogen Informatics"/>
        </authorList>
    </citation>
    <scope>NUCLEOTIDE SEQUENCE [LARGE SCALE GENOMIC DNA]</scope>
</reference>
<evidence type="ECO:0000313" key="5">
    <source>
        <dbReference type="Proteomes" id="UP000278627"/>
    </source>
</evidence>